<reference evidence="3" key="1">
    <citation type="journal article" date="2011" name="Nature">
        <title>Genome sequence and analysis of the tuber crop potato.</title>
        <authorList>
            <consortium name="The Potato Genome Sequencing Consortium"/>
        </authorList>
    </citation>
    <scope>NUCLEOTIDE SEQUENCE [LARGE SCALE GENOMIC DNA]</scope>
    <source>
        <strain evidence="3">cv. DM1-3 516 R44</strain>
    </source>
</reference>
<feature type="region of interest" description="Disordered" evidence="1">
    <location>
        <begin position="1"/>
        <end position="66"/>
    </location>
</feature>
<evidence type="ECO:0000313" key="3">
    <source>
        <dbReference type="Proteomes" id="UP000011115"/>
    </source>
</evidence>
<keyword evidence="3" id="KW-1185">Reference proteome</keyword>
<dbReference type="Proteomes" id="UP000011115">
    <property type="component" value="Unassembled WGS sequence"/>
</dbReference>
<feature type="compositionally biased region" description="Polar residues" evidence="1">
    <location>
        <begin position="1"/>
        <end position="17"/>
    </location>
</feature>
<dbReference type="PaxDb" id="4113-PGSC0003DMT400085447"/>
<proteinExistence type="predicted"/>
<sequence length="179" mass="20809">MQYTNRQDGNTSSQYQQHQKKGINNKPADEEWQTQKRKAYRPVQHSMDRPKSPKETLQQQQTHHTRLQAHTKLQVSELQFSRWKKGKMTHIDQTTPNLQKDRNMMNQVSTHKANMEIVPKPTPYTIIQSFAARLRQNQAKNDIHIDLATPIITTKKVLPAGAITTHTNQQPNQEKANEI</sequence>
<dbReference type="EnsemblPlants" id="PGSC0003DMT400085447">
    <property type="protein sequence ID" value="PGSC0003DMT400085447"/>
    <property type="gene ID" value="PGSC0003DMG400035018"/>
</dbReference>
<organism evidence="2 3">
    <name type="scientific">Solanum tuberosum</name>
    <name type="common">Potato</name>
    <dbReference type="NCBI Taxonomy" id="4113"/>
    <lineage>
        <taxon>Eukaryota</taxon>
        <taxon>Viridiplantae</taxon>
        <taxon>Streptophyta</taxon>
        <taxon>Embryophyta</taxon>
        <taxon>Tracheophyta</taxon>
        <taxon>Spermatophyta</taxon>
        <taxon>Magnoliopsida</taxon>
        <taxon>eudicotyledons</taxon>
        <taxon>Gunneridae</taxon>
        <taxon>Pentapetalae</taxon>
        <taxon>asterids</taxon>
        <taxon>lamiids</taxon>
        <taxon>Solanales</taxon>
        <taxon>Solanaceae</taxon>
        <taxon>Solanoideae</taxon>
        <taxon>Solaneae</taxon>
        <taxon>Solanum</taxon>
    </lineage>
</organism>
<dbReference type="Gramene" id="PGSC0003DMT400085447">
    <property type="protein sequence ID" value="PGSC0003DMT400085447"/>
    <property type="gene ID" value="PGSC0003DMG400035018"/>
</dbReference>
<reference evidence="2" key="2">
    <citation type="submission" date="2015-06" db="UniProtKB">
        <authorList>
            <consortium name="EnsemblPlants"/>
        </authorList>
    </citation>
    <scope>IDENTIFICATION</scope>
    <source>
        <strain evidence="2">DM1-3 516 R44</strain>
    </source>
</reference>
<accession>M1D9I6</accession>
<dbReference type="HOGENOM" id="CLU_1505978_0_0_1"/>
<dbReference type="InParanoid" id="M1D9I6"/>
<name>M1D9I6_SOLTU</name>
<evidence type="ECO:0000256" key="1">
    <source>
        <dbReference type="SAM" id="MobiDB-lite"/>
    </source>
</evidence>
<evidence type="ECO:0000313" key="2">
    <source>
        <dbReference type="EnsemblPlants" id="PGSC0003DMT400085447"/>
    </source>
</evidence>
<dbReference type="AlphaFoldDB" id="M1D9I6"/>
<protein>
    <submittedName>
        <fullName evidence="2">Uncharacterized protein</fullName>
    </submittedName>
</protein>